<organism evidence="1 2">
    <name type="scientific">Colletotrichum destructivum</name>
    <dbReference type="NCBI Taxonomy" id="34406"/>
    <lineage>
        <taxon>Eukaryota</taxon>
        <taxon>Fungi</taxon>
        <taxon>Dikarya</taxon>
        <taxon>Ascomycota</taxon>
        <taxon>Pezizomycotina</taxon>
        <taxon>Sordariomycetes</taxon>
        <taxon>Hypocreomycetidae</taxon>
        <taxon>Glomerellales</taxon>
        <taxon>Glomerellaceae</taxon>
        <taxon>Colletotrichum</taxon>
        <taxon>Colletotrichum destructivum species complex</taxon>
    </lineage>
</organism>
<accession>A0AAX4HX16</accession>
<evidence type="ECO:0000313" key="1">
    <source>
        <dbReference type="EMBL" id="WQF75401.1"/>
    </source>
</evidence>
<reference evidence="2" key="1">
    <citation type="journal article" date="2023" name="bioRxiv">
        <title>Complete genome of the Medicago anthracnose fungus, Colletotrichum destructivum, reveals a mini-chromosome-like region within a core chromosome.</title>
        <authorList>
            <person name="Lapalu N."/>
            <person name="Simon A."/>
            <person name="Lu A."/>
            <person name="Plaumann P.-L."/>
            <person name="Amselem J."/>
            <person name="Pigne S."/>
            <person name="Auger A."/>
            <person name="Koch C."/>
            <person name="Dallery J.-F."/>
            <person name="O'Connell R.J."/>
        </authorList>
    </citation>
    <scope>NUCLEOTIDE SEQUENCE [LARGE SCALE GENOMIC DNA]</scope>
    <source>
        <strain evidence="2">CBS 520.97</strain>
    </source>
</reference>
<sequence length="144" mass="15737">MTDKEIALFFPPSEFESYQRLVVVHPPDLAALEKQSTQSRTRTPTMNAWVVFILLAHVTACSGAISGSKKNGALRKAPVGDFKCVLGGGEQLAHPVTFQYMGTRQRETCVLTLTNLQRTARPRWKAACCAGTSCLGGLRQLSKL</sequence>
<name>A0AAX4HX16_9PEZI</name>
<dbReference type="KEGG" id="cdet:87936918"/>
<dbReference type="Proteomes" id="UP001322277">
    <property type="component" value="Chromosome 1"/>
</dbReference>
<keyword evidence="2" id="KW-1185">Reference proteome</keyword>
<gene>
    <name evidence="1" type="ORF">CDEST_00415</name>
</gene>
<protein>
    <submittedName>
        <fullName evidence="1">Uncharacterized protein</fullName>
    </submittedName>
</protein>
<dbReference type="GeneID" id="87936918"/>
<dbReference type="RefSeq" id="XP_062772625.1">
    <property type="nucleotide sequence ID" value="XM_062916574.1"/>
</dbReference>
<evidence type="ECO:0000313" key="2">
    <source>
        <dbReference type="Proteomes" id="UP001322277"/>
    </source>
</evidence>
<dbReference type="EMBL" id="CP137305">
    <property type="protein sequence ID" value="WQF75401.1"/>
    <property type="molecule type" value="Genomic_DNA"/>
</dbReference>
<proteinExistence type="predicted"/>
<dbReference type="AlphaFoldDB" id="A0AAX4HX16"/>